<evidence type="ECO:0000256" key="7">
    <source>
        <dbReference type="RuleBase" id="RU362106"/>
    </source>
</evidence>
<evidence type="ECO:0000256" key="3">
    <source>
        <dbReference type="ARBA" id="ARBA00022679"/>
    </source>
</evidence>
<accession>A0AAD5DKJ8</accession>
<evidence type="ECO:0000313" key="11">
    <source>
        <dbReference type="Proteomes" id="UP001205105"/>
    </source>
</evidence>
<dbReference type="EC" id="2.1.1.-" evidence="7"/>
<feature type="binding site" evidence="6">
    <location>
        <position position="151"/>
    </location>
    <ligand>
        <name>S-adenosyl-L-methionine</name>
        <dbReference type="ChEBI" id="CHEBI:59789"/>
    </ligand>
</feature>
<proteinExistence type="inferred from homology"/>
<dbReference type="InterPro" id="IPR020596">
    <property type="entry name" value="rRNA_Ade_Mease_Trfase_CS"/>
</dbReference>
<name>A0AAD5DKJ8_9CHLO</name>
<protein>
    <recommendedName>
        <fullName evidence="7">rRNA adenine N(6)-methyltransferase</fullName>
        <ecNumber evidence="7">2.1.1.-</ecNumber>
    </recommendedName>
</protein>
<dbReference type="Pfam" id="PF00398">
    <property type="entry name" value="RrnaAD"/>
    <property type="match status" value="1"/>
</dbReference>
<dbReference type="Gene3D" id="1.10.8.100">
    <property type="entry name" value="Ribosomal RNA adenine dimethylase-like, domain 2"/>
    <property type="match status" value="1"/>
</dbReference>
<feature type="region of interest" description="Disordered" evidence="8">
    <location>
        <begin position="383"/>
        <end position="403"/>
    </location>
</feature>
<feature type="compositionally biased region" description="Low complexity" evidence="8">
    <location>
        <begin position="1"/>
        <end position="16"/>
    </location>
</feature>
<keyword evidence="5 6" id="KW-0694">RNA-binding</keyword>
<feature type="region of interest" description="Disordered" evidence="8">
    <location>
        <begin position="1"/>
        <end position="43"/>
    </location>
</feature>
<dbReference type="SMART" id="SM00650">
    <property type="entry name" value="rADc"/>
    <property type="match status" value="1"/>
</dbReference>
<gene>
    <name evidence="10" type="ORF">COHA_006474</name>
</gene>
<evidence type="ECO:0000259" key="9">
    <source>
        <dbReference type="SMART" id="SM00650"/>
    </source>
</evidence>
<evidence type="ECO:0000256" key="8">
    <source>
        <dbReference type="SAM" id="MobiDB-lite"/>
    </source>
</evidence>
<feature type="compositionally biased region" description="Low complexity" evidence="8">
    <location>
        <begin position="193"/>
        <end position="213"/>
    </location>
</feature>
<feature type="binding site" evidence="6">
    <location>
        <position position="222"/>
    </location>
    <ligand>
        <name>S-adenosyl-L-methionine</name>
        <dbReference type="ChEBI" id="CHEBI:59789"/>
    </ligand>
</feature>
<dbReference type="HAMAP" id="MF_00607">
    <property type="entry name" value="16SrRNA_methyltr_A"/>
    <property type="match status" value="1"/>
</dbReference>
<feature type="region of interest" description="Disordered" evidence="8">
    <location>
        <begin position="172"/>
        <end position="215"/>
    </location>
</feature>
<feature type="binding site" evidence="6">
    <location>
        <position position="126"/>
    </location>
    <ligand>
        <name>S-adenosyl-L-methionine</name>
        <dbReference type="ChEBI" id="CHEBI:59789"/>
    </ligand>
</feature>
<dbReference type="Gene3D" id="3.40.50.150">
    <property type="entry name" value="Vaccinia Virus protein VP39"/>
    <property type="match status" value="1"/>
</dbReference>
<dbReference type="GO" id="GO:0000179">
    <property type="term" value="F:rRNA (adenine-N6,N6-)-dimethyltransferase activity"/>
    <property type="evidence" value="ECO:0007669"/>
    <property type="project" value="UniProtKB-UniRule"/>
</dbReference>
<dbReference type="GO" id="GO:0003723">
    <property type="term" value="F:RNA binding"/>
    <property type="evidence" value="ECO:0007669"/>
    <property type="project" value="UniProtKB-UniRule"/>
</dbReference>
<keyword evidence="2 6" id="KW-0489">Methyltransferase</keyword>
<comment type="caution">
    <text evidence="10">The sequence shown here is derived from an EMBL/GenBank/DDBJ whole genome shotgun (WGS) entry which is preliminary data.</text>
</comment>
<dbReference type="PANTHER" id="PTHR11727:SF27">
    <property type="entry name" value="RIBOSOMAL RNA SMALL SUBUNIT METHYLTRANSFERASE, CHLOROPLASTIC"/>
    <property type="match status" value="1"/>
</dbReference>
<dbReference type="InterPro" id="IPR001737">
    <property type="entry name" value="KsgA/Erm"/>
</dbReference>
<feature type="domain" description="Ribosomal RNA adenine methylase transferase N-terminal" evidence="9">
    <location>
        <begin position="85"/>
        <end position="308"/>
    </location>
</feature>
<evidence type="ECO:0000256" key="6">
    <source>
        <dbReference type="PROSITE-ProRule" id="PRU01026"/>
    </source>
</evidence>
<dbReference type="EMBL" id="JADXDR010000095">
    <property type="protein sequence ID" value="KAI7839665.1"/>
    <property type="molecule type" value="Genomic_DNA"/>
</dbReference>
<evidence type="ECO:0000313" key="10">
    <source>
        <dbReference type="EMBL" id="KAI7839665.1"/>
    </source>
</evidence>
<dbReference type="InterPro" id="IPR023165">
    <property type="entry name" value="rRNA_Ade_diMease-like_C"/>
</dbReference>
<dbReference type="PROSITE" id="PS51689">
    <property type="entry name" value="SAM_RNA_A_N6_MT"/>
    <property type="match status" value="1"/>
</dbReference>
<keyword evidence="1 7" id="KW-0698">rRNA processing</keyword>
<feature type="compositionally biased region" description="Low complexity" evidence="8">
    <location>
        <begin position="389"/>
        <end position="403"/>
    </location>
</feature>
<feature type="compositionally biased region" description="Low complexity" evidence="8">
    <location>
        <begin position="172"/>
        <end position="186"/>
    </location>
</feature>
<dbReference type="AlphaFoldDB" id="A0AAD5DKJ8"/>
<feature type="binding site" evidence="6">
    <location>
        <position position="80"/>
    </location>
    <ligand>
        <name>S-adenosyl-L-methionine</name>
        <dbReference type="ChEBI" id="CHEBI:59789"/>
    </ligand>
</feature>
<dbReference type="PROSITE" id="PS01131">
    <property type="entry name" value="RRNA_A_DIMETH"/>
    <property type="match status" value="1"/>
</dbReference>
<dbReference type="InterPro" id="IPR011530">
    <property type="entry name" value="rRNA_adenine_dimethylase"/>
</dbReference>
<comment type="similarity">
    <text evidence="6 7">Belongs to the class I-like SAM-binding methyltransferase superfamily. rRNA adenine N(6)-methyltransferase family.</text>
</comment>
<dbReference type="SUPFAM" id="SSF53335">
    <property type="entry name" value="S-adenosyl-L-methionine-dependent methyltransferases"/>
    <property type="match status" value="1"/>
</dbReference>
<evidence type="ECO:0000256" key="5">
    <source>
        <dbReference type="ARBA" id="ARBA00022884"/>
    </source>
</evidence>
<dbReference type="Proteomes" id="UP001205105">
    <property type="component" value="Unassembled WGS sequence"/>
</dbReference>
<evidence type="ECO:0000256" key="2">
    <source>
        <dbReference type="ARBA" id="ARBA00022603"/>
    </source>
</evidence>
<feature type="binding site" evidence="6">
    <location>
        <position position="78"/>
    </location>
    <ligand>
        <name>S-adenosyl-L-methionine</name>
        <dbReference type="ChEBI" id="CHEBI:59789"/>
    </ligand>
</feature>
<evidence type="ECO:0000256" key="4">
    <source>
        <dbReference type="ARBA" id="ARBA00022691"/>
    </source>
</evidence>
<sequence length="403" mass="43749">MACTALGAAPAAAQHNARPRIVSVRSQQPGQQPASRSAAAPASPAVPAVGWLWDKKSADTRKRLQQADIKPKKSLGQNFMLDDGVLSSIVEAAGVQPGDLVLEIGPGTGNLTRHLLAAGALVTAVEKDYALSDQLADEFAAVPQLRLVCSDILRQDLPQLLAGMHQHAAELAQQAQQAQQQGTASASGERQQDVQQPAAAEQQEQAQQPQQGQRPKVKVVANLPYYITKDCLVQMLPLGDRISDLYFMLQDEVGVRLTQVDPGAADWRAMNILTLYYCRPQYLFRIDRRKYHPAPKVHGCVVRFKLTPPAERLDVPNEAGFAALVKKAFSQRRKVARNSLRPLYEPGEVAAALAACGLSEDARAQDLTLEQFGQLAWALQRQGEGRDGGAAQQPEQQQAEGQQ</sequence>
<dbReference type="InterPro" id="IPR029063">
    <property type="entry name" value="SAM-dependent_MTases_sf"/>
</dbReference>
<organism evidence="10 11">
    <name type="scientific">Chlorella ohadii</name>
    <dbReference type="NCBI Taxonomy" id="2649997"/>
    <lineage>
        <taxon>Eukaryota</taxon>
        <taxon>Viridiplantae</taxon>
        <taxon>Chlorophyta</taxon>
        <taxon>core chlorophytes</taxon>
        <taxon>Trebouxiophyceae</taxon>
        <taxon>Chlorellales</taxon>
        <taxon>Chlorellaceae</taxon>
        <taxon>Chlorella clade</taxon>
        <taxon>Chlorella</taxon>
    </lineage>
</organism>
<dbReference type="InterPro" id="IPR020598">
    <property type="entry name" value="rRNA_Ade_methylase_Trfase_N"/>
</dbReference>
<reference evidence="10" key="1">
    <citation type="submission" date="2020-11" db="EMBL/GenBank/DDBJ databases">
        <title>Chlorella ohadii genome sequencing and assembly.</title>
        <authorList>
            <person name="Murik O."/>
            <person name="Treves H."/>
            <person name="Kedem I."/>
            <person name="Shotland Y."/>
            <person name="Kaplan A."/>
        </authorList>
    </citation>
    <scope>NUCLEOTIDE SEQUENCE</scope>
    <source>
        <strain evidence="10">1</strain>
    </source>
</reference>
<keyword evidence="11" id="KW-1185">Reference proteome</keyword>
<dbReference type="PANTHER" id="PTHR11727">
    <property type="entry name" value="DIMETHYLADENOSINE TRANSFERASE"/>
    <property type="match status" value="1"/>
</dbReference>
<feature type="binding site" evidence="6">
    <location>
        <position position="105"/>
    </location>
    <ligand>
        <name>S-adenosyl-L-methionine</name>
        <dbReference type="ChEBI" id="CHEBI:59789"/>
    </ligand>
</feature>
<feature type="compositionally biased region" description="Low complexity" evidence="8">
    <location>
        <begin position="25"/>
        <end position="43"/>
    </location>
</feature>
<keyword evidence="3 6" id="KW-0808">Transferase</keyword>
<keyword evidence="4 6" id="KW-0949">S-adenosyl-L-methionine</keyword>
<evidence type="ECO:0000256" key="1">
    <source>
        <dbReference type="ARBA" id="ARBA00022552"/>
    </source>
</evidence>